<dbReference type="AlphaFoldDB" id="S4NPU4"/>
<protein>
    <submittedName>
        <fullName evidence="1">Uncharacterized protein</fullName>
    </submittedName>
</protein>
<reference evidence="1" key="2">
    <citation type="submission" date="2013-05" db="EMBL/GenBank/DDBJ databases">
        <authorList>
            <person name="Carter J.-M."/>
            <person name="Baker S.C."/>
            <person name="Pink R."/>
            <person name="Carter D.R.F."/>
            <person name="Collins A."/>
            <person name="Tomlin J."/>
            <person name="Gibbs M."/>
            <person name="Breuker C.J."/>
        </authorList>
    </citation>
    <scope>NUCLEOTIDE SEQUENCE</scope>
    <source>
        <tissue evidence="1">Ovary</tissue>
    </source>
</reference>
<organism evidence="1">
    <name type="scientific">Pararge aegeria</name>
    <name type="common">speckled wood butterfly</name>
    <dbReference type="NCBI Taxonomy" id="116150"/>
    <lineage>
        <taxon>Eukaryota</taxon>
        <taxon>Metazoa</taxon>
        <taxon>Ecdysozoa</taxon>
        <taxon>Arthropoda</taxon>
        <taxon>Hexapoda</taxon>
        <taxon>Insecta</taxon>
        <taxon>Pterygota</taxon>
        <taxon>Neoptera</taxon>
        <taxon>Endopterygota</taxon>
        <taxon>Lepidoptera</taxon>
        <taxon>Glossata</taxon>
        <taxon>Ditrysia</taxon>
        <taxon>Papilionoidea</taxon>
        <taxon>Nymphalidae</taxon>
        <taxon>Satyrinae</taxon>
        <taxon>Satyrini</taxon>
        <taxon>Parargina</taxon>
        <taxon>Pararge</taxon>
    </lineage>
</organism>
<accession>S4NPU4</accession>
<proteinExistence type="predicted"/>
<evidence type="ECO:0000313" key="1">
    <source>
        <dbReference type="EMBL" id="JAA77563.1"/>
    </source>
</evidence>
<reference evidence="1" key="1">
    <citation type="journal article" date="2013" name="BMC Genomics">
        <title>Unscrambling butterfly oogenesis.</title>
        <authorList>
            <person name="Carter J.M."/>
            <person name="Baker S.C."/>
            <person name="Pink R."/>
            <person name="Carter D.R."/>
            <person name="Collins A."/>
            <person name="Tomlin J."/>
            <person name="Gibbs M."/>
            <person name="Breuker C.J."/>
        </authorList>
    </citation>
    <scope>NUCLEOTIDE SEQUENCE</scope>
    <source>
        <tissue evidence="1">Ovary</tissue>
    </source>
</reference>
<sequence length="82" mass="10071">MSQEEHVHHIICTQTPLTKKPFYAKRVRGILINWAIVKVRTSLYFSFDPIFWDLIFQHFVSYCSRKYFRYLVKMFKPYNFLS</sequence>
<name>S4NPU4_9NEOP</name>
<dbReference type="EMBL" id="GAIX01014997">
    <property type="protein sequence ID" value="JAA77563.1"/>
    <property type="molecule type" value="Transcribed_RNA"/>
</dbReference>
<feature type="non-terminal residue" evidence="1">
    <location>
        <position position="82"/>
    </location>
</feature>